<dbReference type="Gene3D" id="3.30.365.10">
    <property type="entry name" value="Aldehyde oxidase/xanthine dehydrogenase, molybdopterin binding domain"/>
    <property type="match status" value="3"/>
</dbReference>
<protein>
    <submittedName>
        <fullName evidence="2">AOX1 isoform 7</fullName>
    </submittedName>
</protein>
<reference evidence="2 3" key="1">
    <citation type="submission" date="2017-12" db="EMBL/GenBank/DDBJ databases">
        <title>High-resolution comparative analysis of great ape genomes.</title>
        <authorList>
            <person name="Pollen A."/>
            <person name="Hastie A."/>
            <person name="Hormozdiari F."/>
            <person name="Dougherty M."/>
            <person name="Liu R."/>
            <person name="Chaisson M."/>
            <person name="Hoppe E."/>
            <person name="Hill C."/>
            <person name="Pang A."/>
            <person name="Hillier L."/>
            <person name="Baker C."/>
            <person name="Armstrong J."/>
            <person name="Shendure J."/>
            <person name="Paten B."/>
            <person name="Wilson R."/>
            <person name="Chao H."/>
            <person name="Schneider V."/>
            <person name="Ventura M."/>
            <person name="Kronenberg Z."/>
            <person name="Murali S."/>
            <person name="Gordon D."/>
            <person name="Cantsilieris S."/>
            <person name="Munson K."/>
            <person name="Nelson B."/>
            <person name="Raja A."/>
            <person name="Underwood J."/>
            <person name="Diekhans M."/>
            <person name="Fiddes I."/>
            <person name="Haussler D."/>
            <person name="Eichler E."/>
        </authorList>
    </citation>
    <scope>NUCLEOTIDE SEQUENCE [LARGE SCALE GENOMIC DNA]</scope>
    <source>
        <strain evidence="2">Yerkes chimp pedigree #C0471</strain>
    </source>
</reference>
<dbReference type="GO" id="GO:0005506">
    <property type="term" value="F:iron ion binding"/>
    <property type="evidence" value="ECO:0007669"/>
    <property type="project" value="InterPro"/>
</dbReference>
<evidence type="ECO:0000259" key="1">
    <source>
        <dbReference type="Pfam" id="PF20256"/>
    </source>
</evidence>
<feature type="domain" description="Aldehyde oxidase/xanthine dehydrogenase second molybdopterin binding" evidence="1">
    <location>
        <begin position="6"/>
        <end position="89"/>
    </location>
</feature>
<comment type="caution">
    <text evidence="2">The sequence shown here is derived from an EMBL/GenBank/DDBJ whole genome shotgun (WGS) entry which is preliminary data.</text>
</comment>
<gene>
    <name evidence="2" type="ORF">CK820_G0014793</name>
</gene>
<name>A0A2J8N4X0_PANTR</name>
<dbReference type="EMBL" id="NBAG03000236">
    <property type="protein sequence ID" value="PNI66824.1"/>
    <property type="molecule type" value="Genomic_DNA"/>
</dbReference>
<dbReference type="SUPFAM" id="SSF56003">
    <property type="entry name" value="Molybdenum cofactor-binding domain"/>
    <property type="match status" value="1"/>
</dbReference>
<dbReference type="PANTHER" id="PTHR45444:SF3">
    <property type="entry name" value="XANTHINE DEHYDROGENASE"/>
    <property type="match status" value="1"/>
</dbReference>
<organism evidence="2 3">
    <name type="scientific">Pan troglodytes</name>
    <name type="common">Chimpanzee</name>
    <dbReference type="NCBI Taxonomy" id="9598"/>
    <lineage>
        <taxon>Eukaryota</taxon>
        <taxon>Metazoa</taxon>
        <taxon>Chordata</taxon>
        <taxon>Craniata</taxon>
        <taxon>Vertebrata</taxon>
        <taxon>Euteleostomi</taxon>
        <taxon>Mammalia</taxon>
        <taxon>Eutheria</taxon>
        <taxon>Euarchontoglires</taxon>
        <taxon>Primates</taxon>
        <taxon>Haplorrhini</taxon>
        <taxon>Catarrhini</taxon>
        <taxon>Hominidae</taxon>
        <taxon>Pan</taxon>
    </lineage>
</organism>
<dbReference type="GO" id="GO:0016491">
    <property type="term" value="F:oxidoreductase activity"/>
    <property type="evidence" value="ECO:0007669"/>
    <property type="project" value="InterPro"/>
</dbReference>
<evidence type="ECO:0000313" key="2">
    <source>
        <dbReference type="EMBL" id="PNI66824.1"/>
    </source>
</evidence>
<evidence type="ECO:0000313" key="3">
    <source>
        <dbReference type="Proteomes" id="UP000236370"/>
    </source>
</evidence>
<sequence length="193" mass="21199">SKNPKGTWKDWAQTAFDESISLSAVGYFRGYESDMNWEKGEGHPFEYFVYGAACSEVEIDCLTGDHKNIRTDIVMDVGCSINPAIDIGQGILHTRGPDQYKIPAICDMPTELHIALLPPSQNSNTLYSSKGLGESGVFLGCSVFFAIHDAVSAARQERGLHGPLTLNSPLTPEKIRMACEDKFTKMIPRDEPG</sequence>
<proteinExistence type="predicted"/>
<dbReference type="InterPro" id="IPR046867">
    <property type="entry name" value="AldOxase/xan_DH_MoCoBD2"/>
</dbReference>
<dbReference type="InterPro" id="IPR016208">
    <property type="entry name" value="Ald_Oxase/xanthine_DH-like"/>
</dbReference>
<feature type="non-terminal residue" evidence="2">
    <location>
        <position position="193"/>
    </location>
</feature>
<dbReference type="Pfam" id="PF20256">
    <property type="entry name" value="MoCoBD_2"/>
    <property type="match status" value="1"/>
</dbReference>
<accession>A0A2J8N4X0</accession>
<feature type="non-terminal residue" evidence="2">
    <location>
        <position position="1"/>
    </location>
</feature>
<dbReference type="Proteomes" id="UP000236370">
    <property type="component" value="Unassembled WGS sequence"/>
</dbReference>
<dbReference type="PANTHER" id="PTHR45444">
    <property type="entry name" value="XANTHINE DEHYDROGENASE"/>
    <property type="match status" value="1"/>
</dbReference>
<dbReference type="InterPro" id="IPR037165">
    <property type="entry name" value="AldOxase/xan_DH_Mopterin-bd_sf"/>
</dbReference>
<dbReference type="FunFam" id="3.30.365.10:FF:000004">
    <property type="entry name" value="Xanthine dehydrogenase oxidase"/>
    <property type="match status" value="1"/>
</dbReference>
<dbReference type="AlphaFoldDB" id="A0A2J8N4X0"/>